<dbReference type="KEGG" id="theu:HPC62_14305"/>
<reference evidence="1 2" key="1">
    <citation type="submission" date="2020-05" db="EMBL/GenBank/DDBJ databases">
        <title>Complete genome sequence of of a novel Thermoleptolyngbya strain isolated from hot springs of Ganzi, Sichuan China.</title>
        <authorList>
            <person name="Tang J."/>
            <person name="Daroch M."/>
            <person name="Li L."/>
            <person name="Waleron K."/>
            <person name="Waleron M."/>
            <person name="Waleron M."/>
        </authorList>
    </citation>
    <scope>NUCLEOTIDE SEQUENCE [LARGE SCALE GENOMIC DNA]</scope>
    <source>
        <strain evidence="1 2">PKUAC-SCTA183</strain>
    </source>
</reference>
<evidence type="ECO:0000313" key="1">
    <source>
        <dbReference type="EMBL" id="QKD83209.1"/>
    </source>
</evidence>
<gene>
    <name evidence="1" type="ORF">HPC62_14305</name>
</gene>
<dbReference type="Proteomes" id="UP000505210">
    <property type="component" value="Chromosome"/>
</dbReference>
<dbReference type="RefSeq" id="WP_172356728.1">
    <property type="nucleotide sequence ID" value="NZ_CP053661.1"/>
</dbReference>
<accession>A0A6M8B785</accession>
<name>A0A6M8B785_9CYAN</name>
<dbReference type="EMBL" id="CP053661">
    <property type="protein sequence ID" value="QKD83209.1"/>
    <property type="molecule type" value="Genomic_DNA"/>
</dbReference>
<evidence type="ECO:0000313" key="2">
    <source>
        <dbReference type="Proteomes" id="UP000505210"/>
    </source>
</evidence>
<protein>
    <submittedName>
        <fullName evidence="1">Uncharacterized protein</fullName>
    </submittedName>
</protein>
<organism evidence="1 2">
    <name type="scientific">Thermoleptolyngbya sichuanensis A183</name>
    <dbReference type="NCBI Taxonomy" id="2737172"/>
    <lineage>
        <taxon>Bacteria</taxon>
        <taxon>Bacillati</taxon>
        <taxon>Cyanobacteriota</taxon>
        <taxon>Cyanophyceae</taxon>
        <taxon>Oculatellales</taxon>
        <taxon>Oculatellaceae</taxon>
        <taxon>Thermoleptolyngbya</taxon>
        <taxon>Thermoleptolyngbya sichuanensis</taxon>
    </lineage>
</organism>
<proteinExistence type="predicted"/>
<keyword evidence="2" id="KW-1185">Reference proteome</keyword>
<dbReference type="AlphaFoldDB" id="A0A6M8B785"/>
<sequence>MLTQIVRPMVRTQLRLLASSQSTRATLVNTIAQWLGFLGVEARVTEIDAASDKIQVSLVVGKPEACDSHDWEQILKNLEESERASGAEPAEPIVLTPQQQSKLQRLLAYVIQAGSPDSKVVWEDVLPQLRGLGYEEDMLLGIRSALKIPQSLEVLTEGLDADLAAIALPKAVSLSMLDRRVTASEDQALSALLEAMKQPL</sequence>